<dbReference type="InterPro" id="IPR036259">
    <property type="entry name" value="MFS_trans_sf"/>
</dbReference>
<comment type="subcellular location">
    <subcellularLocation>
        <location evidence="1">Membrane</location>
        <topology evidence="1">Multi-pass membrane protein</topology>
    </subcellularLocation>
</comment>
<dbReference type="SUPFAM" id="SSF103473">
    <property type="entry name" value="MFS general substrate transporter"/>
    <property type="match status" value="1"/>
</dbReference>
<evidence type="ECO:0000256" key="3">
    <source>
        <dbReference type="ARBA" id="ARBA00022692"/>
    </source>
</evidence>
<dbReference type="GO" id="GO:0016020">
    <property type="term" value="C:membrane"/>
    <property type="evidence" value="ECO:0007669"/>
    <property type="project" value="UniProtKB-SubCell"/>
</dbReference>
<name>A0A1J4ME95_9CRYT</name>
<dbReference type="PANTHER" id="PTHR23505:SF52">
    <property type="entry name" value="MAJOR FACILITATOR SUPERFAMILY PROTEIN"/>
    <property type="match status" value="1"/>
</dbReference>
<dbReference type="PANTHER" id="PTHR23505">
    <property type="entry name" value="SPINSTER"/>
    <property type="match status" value="1"/>
</dbReference>
<accession>A0A1J4ME95</accession>
<feature type="transmembrane region" description="Helical" evidence="7">
    <location>
        <begin position="216"/>
        <end position="238"/>
    </location>
</feature>
<dbReference type="InterPro" id="IPR044770">
    <property type="entry name" value="MFS_spinster-like"/>
</dbReference>
<comment type="caution">
    <text evidence="8">The sequence shown here is derived from an EMBL/GenBank/DDBJ whole genome shotgun (WGS) entry which is preliminary data.</text>
</comment>
<dbReference type="GeneID" id="92365418"/>
<keyword evidence="9" id="KW-1185">Reference proteome</keyword>
<feature type="transmembrane region" description="Helical" evidence="7">
    <location>
        <begin position="289"/>
        <end position="309"/>
    </location>
</feature>
<feature type="transmembrane region" description="Helical" evidence="7">
    <location>
        <begin position="124"/>
        <end position="141"/>
    </location>
</feature>
<protein>
    <recommendedName>
        <fullName evidence="10">Major facilitator superfamily transporter</fullName>
    </recommendedName>
</protein>
<dbReference type="EMBL" id="LRBS01000112">
    <property type="protein sequence ID" value="OII72550.1"/>
    <property type="molecule type" value="Genomic_DNA"/>
</dbReference>
<feature type="transmembrane region" description="Helical" evidence="7">
    <location>
        <begin position="93"/>
        <end position="117"/>
    </location>
</feature>
<feature type="transmembrane region" description="Helical" evidence="7">
    <location>
        <begin position="330"/>
        <end position="349"/>
    </location>
</feature>
<evidence type="ECO:0008006" key="10">
    <source>
        <dbReference type="Google" id="ProtNLM"/>
    </source>
</evidence>
<keyword evidence="2" id="KW-0813">Transport</keyword>
<evidence type="ECO:0000256" key="4">
    <source>
        <dbReference type="ARBA" id="ARBA00022989"/>
    </source>
</evidence>
<evidence type="ECO:0000256" key="6">
    <source>
        <dbReference type="ARBA" id="ARBA00024338"/>
    </source>
</evidence>
<feature type="transmembrane region" description="Helical" evidence="7">
    <location>
        <begin position="186"/>
        <end position="204"/>
    </location>
</feature>
<comment type="similarity">
    <text evidence="6">Belongs to the major facilitator superfamily. Spinster (TC 2.A.1.49) family.</text>
</comment>
<evidence type="ECO:0000313" key="9">
    <source>
        <dbReference type="Proteomes" id="UP000186804"/>
    </source>
</evidence>
<dbReference type="Pfam" id="PF07690">
    <property type="entry name" value="MFS_1"/>
    <property type="match status" value="1"/>
</dbReference>
<evidence type="ECO:0000256" key="5">
    <source>
        <dbReference type="ARBA" id="ARBA00023136"/>
    </source>
</evidence>
<keyword evidence="3 7" id="KW-0812">Transmembrane</keyword>
<evidence type="ECO:0000256" key="2">
    <source>
        <dbReference type="ARBA" id="ARBA00022448"/>
    </source>
</evidence>
<dbReference type="VEuPathDB" id="CryptoDB:cand_012330"/>
<gene>
    <name evidence="8" type="ORF">cand_012330</name>
</gene>
<reference evidence="8 9" key="1">
    <citation type="submission" date="2016-10" db="EMBL/GenBank/DDBJ databases">
        <title>Reductive evolution of mitochondrial metabolism and differential evolution of invasion-related proteins in Cryptosporidium.</title>
        <authorList>
            <person name="Liu S."/>
            <person name="Roellig D.M."/>
            <person name="Guo Y."/>
            <person name="Li N."/>
            <person name="Frace M.A."/>
            <person name="Tang K."/>
            <person name="Zhang L."/>
            <person name="Feng Y."/>
            <person name="Xiao L."/>
        </authorList>
    </citation>
    <scope>NUCLEOTIDE SEQUENCE [LARGE SCALE GENOMIC DNA]</scope>
    <source>
        <strain evidence="8">30847</strain>
    </source>
</reference>
<dbReference type="Proteomes" id="UP000186804">
    <property type="component" value="Unassembled WGS sequence"/>
</dbReference>
<dbReference type="AlphaFoldDB" id="A0A1J4ME95"/>
<dbReference type="GO" id="GO:0022857">
    <property type="term" value="F:transmembrane transporter activity"/>
    <property type="evidence" value="ECO:0007669"/>
    <property type="project" value="InterPro"/>
</dbReference>
<dbReference type="InterPro" id="IPR011701">
    <property type="entry name" value="MFS"/>
</dbReference>
<evidence type="ECO:0000256" key="1">
    <source>
        <dbReference type="ARBA" id="ARBA00004141"/>
    </source>
</evidence>
<dbReference type="RefSeq" id="XP_067066990.1">
    <property type="nucleotide sequence ID" value="XM_067211471.1"/>
</dbReference>
<proteinExistence type="inferred from homology"/>
<dbReference type="OrthoDB" id="440755at2759"/>
<evidence type="ECO:0000256" key="7">
    <source>
        <dbReference type="SAM" id="Phobius"/>
    </source>
</evidence>
<dbReference type="Gene3D" id="1.20.1250.20">
    <property type="entry name" value="MFS general substrate transporter like domains"/>
    <property type="match status" value="1"/>
</dbReference>
<sequence>MNGLYKFNSKEFQNSYENISDCETVKYTSSIISCWINMEIIWNELIKVFYRKLSLYATQINCILLYGAIYGFINQLIPANYLVLERKVGLNLVILGTVIFFHKATFTVACPFCGLLVDNFDTSFIMKYSLGSLGLCMFLLSICNYEYLCYIMCLCGFFSASFGSLSQKIISETSEEYSRSKYFGRLMFYQAIGHQIALLISGMTSNYLSNSEYNYWFYPFGSSSILCFLFLIYITIFLKCDTININNNSNFQLKLIFSNIKINAIPRETLNFVFVWLQSTGLSSFNASIVVSVSWISVMIVAPFVGLISDVFHQISPYRGRSCKSETVKLWTFSLVSFCIGMFAVWPGVGACHPILSEIVLPSHRATVFALSSMFEEIGSALFGTRLVGDLAVCVFVYHLSPNNVESEDISDSLHNKYLKENSKALGNAILCMTVIPWIVSIALFNFTKKKVKKNQTQKFVTS</sequence>
<keyword evidence="5 7" id="KW-0472">Membrane</keyword>
<feature type="transmembrane region" description="Helical" evidence="7">
    <location>
        <begin position="53"/>
        <end position="73"/>
    </location>
</feature>
<keyword evidence="4 7" id="KW-1133">Transmembrane helix</keyword>
<organism evidence="8 9">
    <name type="scientific">Cryptosporidium andersoni</name>
    <dbReference type="NCBI Taxonomy" id="117008"/>
    <lineage>
        <taxon>Eukaryota</taxon>
        <taxon>Sar</taxon>
        <taxon>Alveolata</taxon>
        <taxon>Apicomplexa</taxon>
        <taxon>Conoidasida</taxon>
        <taxon>Coccidia</taxon>
        <taxon>Eucoccidiorida</taxon>
        <taxon>Eimeriorina</taxon>
        <taxon>Cryptosporidiidae</taxon>
        <taxon>Cryptosporidium</taxon>
    </lineage>
</organism>
<evidence type="ECO:0000313" key="8">
    <source>
        <dbReference type="EMBL" id="OII72550.1"/>
    </source>
</evidence>
<feature type="transmembrane region" description="Helical" evidence="7">
    <location>
        <begin position="425"/>
        <end position="447"/>
    </location>
</feature>